<dbReference type="SUPFAM" id="SSF53098">
    <property type="entry name" value="Ribonuclease H-like"/>
    <property type="match status" value="1"/>
</dbReference>
<dbReference type="PROSITE" id="PS50994">
    <property type="entry name" value="INTEGRASE"/>
    <property type="match status" value="1"/>
</dbReference>
<feature type="domain" description="Integrase catalytic" evidence="2">
    <location>
        <begin position="24"/>
        <end position="199"/>
    </location>
</feature>
<evidence type="ECO:0000256" key="1">
    <source>
        <dbReference type="SAM" id="MobiDB-lite"/>
    </source>
</evidence>
<comment type="caution">
    <text evidence="3">The sequence shown here is derived from an EMBL/GenBank/DDBJ whole genome shotgun (WGS) entry which is preliminary data.</text>
</comment>
<dbReference type="InterPro" id="IPR050900">
    <property type="entry name" value="Transposase_IS3/IS150/IS904"/>
</dbReference>
<dbReference type="AlphaFoldDB" id="A0A100YUF1"/>
<feature type="region of interest" description="Disordered" evidence="1">
    <location>
        <begin position="1"/>
        <end position="32"/>
    </location>
</feature>
<dbReference type="Proteomes" id="UP000054078">
    <property type="component" value="Unassembled WGS sequence"/>
</dbReference>
<reference evidence="3 4" key="1">
    <citation type="submission" date="2015-12" db="EMBL/GenBank/DDBJ databases">
        <title>Draft Genome Sequence of Olsenella scatoligenes SK9K4T; a Producer of 3-Methylindole- (skatole) and 4-Methylphenol- (p-cresol) Isolated from Pig Feces.</title>
        <authorList>
            <person name="Li X."/>
            <person name="Borg B."/>
            <person name="Canibe N."/>
        </authorList>
    </citation>
    <scope>NUCLEOTIDE SEQUENCE [LARGE SCALE GENOMIC DNA]</scope>
    <source>
        <strain evidence="3 4">SK9K4</strain>
    </source>
</reference>
<evidence type="ECO:0000313" key="3">
    <source>
        <dbReference type="EMBL" id="KUH57617.1"/>
    </source>
</evidence>
<dbReference type="NCBIfam" id="NF033516">
    <property type="entry name" value="transpos_IS3"/>
    <property type="match status" value="1"/>
</dbReference>
<protein>
    <submittedName>
        <fullName evidence="3">Transposase</fullName>
    </submittedName>
</protein>
<keyword evidence="4" id="KW-1185">Reference proteome</keyword>
<dbReference type="PANTHER" id="PTHR46889:SF5">
    <property type="entry name" value="INTEGRASE PROTEIN"/>
    <property type="match status" value="1"/>
</dbReference>
<dbReference type="InterPro" id="IPR048020">
    <property type="entry name" value="Transpos_IS3"/>
</dbReference>
<organism evidence="3 4">
    <name type="scientific">Tractidigestivibacter scatoligenes</name>
    <name type="common">Olsenella scatoligenes</name>
    <dbReference type="NCBI Taxonomy" id="1299998"/>
    <lineage>
        <taxon>Bacteria</taxon>
        <taxon>Bacillati</taxon>
        <taxon>Actinomycetota</taxon>
        <taxon>Coriobacteriia</taxon>
        <taxon>Coriobacteriales</taxon>
        <taxon>Atopobiaceae</taxon>
        <taxon>Tractidigestivibacter</taxon>
    </lineage>
</organism>
<dbReference type="PANTHER" id="PTHR46889">
    <property type="entry name" value="TRANSPOSASE INSF FOR INSERTION SEQUENCE IS3B-RELATED"/>
    <property type="match status" value="1"/>
</dbReference>
<name>A0A100YUF1_TRASO</name>
<dbReference type="InterPro" id="IPR036397">
    <property type="entry name" value="RNaseH_sf"/>
</dbReference>
<dbReference type="GO" id="GO:0015074">
    <property type="term" value="P:DNA integration"/>
    <property type="evidence" value="ECO:0007669"/>
    <property type="project" value="InterPro"/>
</dbReference>
<sequence>MSELGIRGICPNASKRTTVPDPEAPERPDLIRRDFSCPVPTTKLVGDITYLRTTGGFIYLAVVMDLCTRMVVGWSIRDSMRAGLVVSALDMAYSRGYVAGGAIFHSDRGSQHAGAELAAWAAAHGVRLSVGRTGSCHDNAVAESFFGTLKTEWYHHERPADASTTKHGAIEFIESYYNRYRPHESIGDRVPAEAMQEFFDRFERALAYDPEAMEAA</sequence>
<dbReference type="EMBL" id="LOJF01000013">
    <property type="protein sequence ID" value="KUH57617.1"/>
    <property type="molecule type" value="Genomic_DNA"/>
</dbReference>
<dbReference type="Pfam" id="PF00665">
    <property type="entry name" value="rve"/>
    <property type="match status" value="1"/>
</dbReference>
<evidence type="ECO:0000259" key="2">
    <source>
        <dbReference type="PROSITE" id="PS50994"/>
    </source>
</evidence>
<accession>A0A100YUF1</accession>
<dbReference type="RefSeq" id="WP_059056128.1">
    <property type="nucleotide sequence ID" value="NZ_LOJF01000013.1"/>
</dbReference>
<dbReference type="GO" id="GO:0003676">
    <property type="term" value="F:nucleic acid binding"/>
    <property type="evidence" value="ECO:0007669"/>
    <property type="project" value="InterPro"/>
</dbReference>
<gene>
    <name evidence="3" type="ORF">AUL39_10580</name>
</gene>
<dbReference type="Gene3D" id="3.30.420.10">
    <property type="entry name" value="Ribonuclease H-like superfamily/Ribonuclease H"/>
    <property type="match status" value="1"/>
</dbReference>
<proteinExistence type="predicted"/>
<dbReference type="InterPro" id="IPR001584">
    <property type="entry name" value="Integrase_cat-core"/>
</dbReference>
<dbReference type="STRING" id="1299998.AUL39_10580"/>
<evidence type="ECO:0000313" key="4">
    <source>
        <dbReference type="Proteomes" id="UP000054078"/>
    </source>
</evidence>
<dbReference type="InterPro" id="IPR012337">
    <property type="entry name" value="RNaseH-like_sf"/>
</dbReference>